<evidence type="ECO:0000313" key="4">
    <source>
        <dbReference type="Proteomes" id="UP000666240"/>
    </source>
</evidence>
<feature type="chain" id="PRO_5035259985" evidence="2">
    <location>
        <begin position="21"/>
        <end position="208"/>
    </location>
</feature>
<feature type="signal peptide" evidence="2">
    <location>
        <begin position="1"/>
        <end position="20"/>
    </location>
</feature>
<keyword evidence="4" id="KW-1185">Reference proteome</keyword>
<evidence type="ECO:0000256" key="2">
    <source>
        <dbReference type="SAM" id="SignalP"/>
    </source>
</evidence>
<evidence type="ECO:0000313" key="3">
    <source>
        <dbReference type="EMBL" id="MBP0441382.1"/>
    </source>
</evidence>
<dbReference type="InterPro" id="IPR038696">
    <property type="entry name" value="IalB_sf"/>
</dbReference>
<proteinExistence type="predicted"/>
<dbReference type="InterPro" id="IPR010642">
    <property type="entry name" value="Invasion_prot_B"/>
</dbReference>
<dbReference type="EMBL" id="JAGIYY010000013">
    <property type="protein sequence ID" value="MBP0441382.1"/>
    <property type="molecule type" value="Genomic_DNA"/>
</dbReference>
<keyword evidence="2" id="KW-0732">Signal</keyword>
<protein>
    <submittedName>
        <fullName evidence="3">Invasion associated locus B family protein</fullName>
    </submittedName>
</protein>
<comment type="caution">
    <text evidence="3">The sequence shown here is derived from an EMBL/GenBank/DDBJ whole genome shotgun (WGS) entry which is preliminary data.</text>
</comment>
<dbReference type="AlphaFoldDB" id="A0A8J7UND6"/>
<dbReference type="Proteomes" id="UP000666240">
    <property type="component" value="Unassembled WGS sequence"/>
</dbReference>
<dbReference type="Gene3D" id="2.60.40.1880">
    <property type="entry name" value="Invasion associated locus B (IalB) protein"/>
    <property type="match status" value="1"/>
</dbReference>
<organism evidence="3 4">
    <name type="scientific">Tianweitania sediminis</name>
    <dbReference type="NCBI Taxonomy" id="1502156"/>
    <lineage>
        <taxon>Bacteria</taxon>
        <taxon>Pseudomonadati</taxon>
        <taxon>Pseudomonadota</taxon>
        <taxon>Alphaproteobacteria</taxon>
        <taxon>Hyphomicrobiales</taxon>
        <taxon>Phyllobacteriaceae</taxon>
        <taxon>Tianweitania</taxon>
    </lineage>
</organism>
<sequence length="208" mass="21587">MRTRHHVGRTSSSFVLSAFAGLLLTSSASGQQTTPTGATAGSEQAAQLAPDQPAAPPPTAAAAAERPVQAAAPVKPWNVRCSEGQGAQGGSCQMFQTLANPKGERVLAVSIRKRPQGLSMVMALPHGLHLPGGVVYQVDGGQKKSIPIEASDDKGVYAVIPMNEALLASMKRGNTFNVTMTAMNRRPVSIPMTLSGFTAAADELVAKQ</sequence>
<dbReference type="RefSeq" id="WP_209337407.1">
    <property type="nucleotide sequence ID" value="NZ_JBHSJI010000016.1"/>
</dbReference>
<accession>A0A8J7UND6</accession>
<gene>
    <name evidence="3" type="ORF">J5Y06_22285</name>
</gene>
<feature type="compositionally biased region" description="Low complexity" evidence="1">
    <location>
        <begin position="60"/>
        <end position="69"/>
    </location>
</feature>
<name>A0A8J7UND6_9HYPH</name>
<evidence type="ECO:0000256" key="1">
    <source>
        <dbReference type="SAM" id="MobiDB-lite"/>
    </source>
</evidence>
<dbReference type="Pfam" id="PF06776">
    <property type="entry name" value="IalB"/>
    <property type="match status" value="1"/>
</dbReference>
<feature type="compositionally biased region" description="Low complexity" evidence="1">
    <location>
        <begin position="30"/>
        <end position="52"/>
    </location>
</feature>
<feature type="region of interest" description="Disordered" evidence="1">
    <location>
        <begin position="30"/>
        <end position="69"/>
    </location>
</feature>
<reference evidence="3" key="1">
    <citation type="submission" date="2021-03" db="EMBL/GenBank/DDBJ databases">
        <title>Genome sequencing and assembly of Tianweitania sediminis.</title>
        <authorList>
            <person name="Chhetri G."/>
        </authorList>
    </citation>
    <scope>NUCLEOTIDE SEQUENCE</scope>
    <source>
        <strain evidence="3">Z8</strain>
    </source>
</reference>